<dbReference type="Pfam" id="PF08367">
    <property type="entry name" value="M16C_assoc"/>
    <property type="match status" value="1"/>
</dbReference>
<proteinExistence type="predicted"/>
<feature type="domain" description="Peptidase M16C associated" evidence="1">
    <location>
        <begin position="450"/>
        <end position="698"/>
    </location>
</feature>
<dbReference type="PANTHER" id="PTHR43016">
    <property type="entry name" value="PRESEQUENCE PROTEASE"/>
    <property type="match status" value="1"/>
</dbReference>
<name>A0A934T083_9BURK</name>
<dbReference type="SMART" id="SM01264">
    <property type="entry name" value="M16C_associated"/>
    <property type="match status" value="1"/>
</dbReference>
<dbReference type="InterPro" id="IPR011249">
    <property type="entry name" value="Metalloenz_LuxS/M16"/>
</dbReference>
<evidence type="ECO:0000313" key="3">
    <source>
        <dbReference type="Proteomes" id="UP000622890"/>
    </source>
</evidence>
<dbReference type="Pfam" id="PF22516">
    <property type="entry name" value="PreP_C"/>
    <property type="match status" value="1"/>
</dbReference>
<dbReference type="InterPro" id="IPR011765">
    <property type="entry name" value="Pept_M16_N"/>
</dbReference>
<keyword evidence="3" id="KW-1185">Reference proteome</keyword>
<dbReference type="AlphaFoldDB" id="A0A934T083"/>
<dbReference type="EMBL" id="JAEPBG010000031">
    <property type="protein sequence ID" value="MBK4738964.1"/>
    <property type="molecule type" value="Genomic_DNA"/>
</dbReference>
<dbReference type="InterPro" id="IPR013578">
    <property type="entry name" value="Peptidase_M16C_assoc"/>
</dbReference>
<dbReference type="Pfam" id="PF05193">
    <property type="entry name" value="Peptidase_M16_C"/>
    <property type="match status" value="1"/>
</dbReference>
<gene>
    <name evidence="2" type="ORF">JJB74_30490</name>
</gene>
<evidence type="ECO:0000313" key="2">
    <source>
        <dbReference type="EMBL" id="MBK4738964.1"/>
    </source>
</evidence>
<dbReference type="InterPro" id="IPR007863">
    <property type="entry name" value="Peptidase_M16_C"/>
</dbReference>
<dbReference type="SUPFAM" id="SSF63411">
    <property type="entry name" value="LuxS/MPP-like metallohydrolase"/>
    <property type="match status" value="4"/>
</dbReference>
<sequence length="965" mass="107221">MSFIEQRVRNIKAMNATLKEYQHPASGARHIHLETDDPEMVFLVAFPTVPDKSDGRAHILEHLALCGSARYPVRDPFFSMLRRSTATYMNAMTYPDRTVYPFASTSDADFFNLLGVYLDAAFFPRLDYLDFLQEGWRHTLEEGKLGYGGVVFNEMKGAFADPMRALAQGMDTVLFSGTTYEVESGGDPLHIPSLGHQDLIEFHASHYHPSQAIFMTSGRIDPARVQEVINEHVLNKLDGFAPRRMPELASYWDRPREQQLHLPSPTARQDEHGIQLAWLLEESSDAFAYYSAHLLESGLVGDSSAPLMQAMESAGYGRPSAFNGLDSGHRQMVFHLGMEGLTMEQTTLARNRIWEALERTAEEGVPQEVLQAALRNLRFHQREIQGGHLPYGMRKLLQALPFEMAGGDVMAAFDSEPAFERLEAEIRDPAFFTSMVRRLLEAPTLLTTTTIPDARYFEARQEIENQRLAERERALTMEERERIAADAATLLARQRQPANNALLPRIRPEDVSPAPRPLYALPQADGTRLALAIASNGVCYGRVVYDLSALPASDWPWLDLYAALLPDLGVGDRDFAAAAAWRQQLAPTFAVDLDAQERVAPEGESPALLIRLSFASKNVREEAQGIAALLSESVRAPRFDEDERISFLIDSIVQNQAQSIAEHGDQYAAITAELPLSPRKRFQNAVEGVDALRFYADLAQNIESEEGLAEISRQLEALHQRILACPVRIIGAGEGEDGRRLAEAIDVPGADGFATRHGATAQADTPSLAQVALVAPAQVNHCFASWPTVRLGHPDAPTLAVLANLLTNGVLHQALREEGGAYGGRARYSPQSGVLTMLSYRDPRLAGTYRDFERAIDWVLETPLQREHIEEAIIGVIGELDRPQTPFHEAMQSWQMQLLGVTKEIRQAFRQGVLNCTEEALKMVARAYLKDRMPSRAAFAGNAEQDLAGLQPLDLLALVPQQHEE</sequence>
<dbReference type="Gene3D" id="3.30.830.10">
    <property type="entry name" value="Metalloenzyme, LuxS/M16 peptidase-like"/>
    <property type="match status" value="4"/>
</dbReference>
<dbReference type="RefSeq" id="WP_200598333.1">
    <property type="nucleotide sequence ID" value="NZ_JAEPBG010000031.1"/>
</dbReference>
<dbReference type="InterPro" id="IPR055130">
    <property type="entry name" value="PreP_C"/>
</dbReference>
<dbReference type="Proteomes" id="UP000622890">
    <property type="component" value="Unassembled WGS sequence"/>
</dbReference>
<accession>A0A934T083</accession>
<dbReference type="GO" id="GO:0006508">
    <property type="term" value="P:proteolysis"/>
    <property type="evidence" value="ECO:0007669"/>
    <property type="project" value="InterPro"/>
</dbReference>
<protein>
    <submittedName>
        <fullName evidence="2">Insulinase family protein</fullName>
    </submittedName>
</protein>
<organism evidence="2 3">
    <name type="scientific">Noviherbaspirillum pedocola</name>
    <dbReference type="NCBI Taxonomy" id="2801341"/>
    <lineage>
        <taxon>Bacteria</taxon>
        <taxon>Pseudomonadati</taxon>
        <taxon>Pseudomonadota</taxon>
        <taxon>Betaproteobacteria</taxon>
        <taxon>Burkholderiales</taxon>
        <taxon>Oxalobacteraceae</taxon>
        <taxon>Noviherbaspirillum</taxon>
    </lineage>
</organism>
<comment type="caution">
    <text evidence="2">The sequence shown here is derived from an EMBL/GenBank/DDBJ whole genome shotgun (WGS) entry which is preliminary data.</text>
</comment>
<dbReference type="PANTHER" id="PTHR43016:SF13">
    <property type="entry name" value="PRESEQUENCE PROTEASE, MITOCHONDRIAL"/>
    <property type="match status" value="1"/>
</dbReference>
<dbReference type="Pfam" id="PF00675">
    <property type="entry name" value="Peptidase_M16"/>
    <property type="match status" value="1"/>
</dbReference>
<evidence type="ECO:0000259" key="1">
    <source>
        <dbReference type="SMART" id="SM01264"/>
    </source>
</evidence>
<reference evidence="2" key="1">
    <citation type="submission" date="2021-01" db="EMBL/GenBank/DDBJ databases">
        <title>Genome sequence of strain Noviherbaspirillum sp. DKR-6.</title>
        <authorList>
            <person name="Chaudhary D.K."/>
        </authorList>
    </citation>
    <scope>NUCLEOTIDE SEQUENCE</scope>
    <source>
        <strain evidence="2">DKR-6</strain>
    </source>
</reference>
<dbReference type="GO" id="GO:0046872">
    <property type="term" value="F:metal ion binding"/>
    <property type="evidence" value="ECO:0007669"/>
    <property type="project" value="InterPro"/>
</dbReference>